<dbReference type="Pfam" id="PF05368">
    <property type="entry name" value="NmrA"/>
    <property type="match status" value="1"/>
</dbReference>
<proteinExistence type="inferred from homology"/>
<dbReference type="RefSeq" id="XP_018146154.1">
    <property type="nucleotide sequence ID" value="XM_018289983.1"/>
</dbReference>
<accession>A0A179FW71</accession>
<comment type="similarity">
    <text evidence="1">Belongs to the NmrA-type oxidoreductase family.</text>
</comment>
<comment type="caution">
    <text evidence="4">The sequence shown here is derived from an EMBL/GenBank/DDBJ whole genome shotgun (WGS) entry which is preliminary data.</text>
</comment>
<name>A0A179FW71_METCM</name>
<dbReference type="Proteomes" id="UP000078397">
    <property type="component" value="Unassembled WGS sequence"/>
</dbReference>
<dbReference type="Gene3D" id="3.90.25.10">
    <property type="entry name" value="UDP-galactose 4-epimerase, domain 1"/>
    <property type="match status" value="1"/>
</dbReference>
<dbReference type="PANTHER" id="PTHR42748">
    <property type="entry name" value="NITROGEN METABOLITE REPRESSION PROTEIN NMRA FAMILY MEMBER"/>
    <property type="match status" value="1"/>
</dbReference>
<dbReference type="InterPro" id="IPR036291">
    <property type="entry name" value="NAD(P)-bd_dom_sf"/>
</dbReference>
<reference evidence="4 5" key="1">
    <citation type="journal article" date="2016" name="PLoS Pathog.">
        <title>Biosynthesis of antibiotic leucinostatins in bio-control fungus Purpureocillium lilacinum and their inhibition on phytophthora revealed by genome mining.</title>
        <authorList>
            <person name="Wang G."/>
            <person name="Liu Z."/>
            <person name="Lin R."/>
            <person name="Li E."/>
            <person name="Mao Z."/>
            <person name="Ling J."/>
            <person name="Yang Y."/>
            <person name="Yin W.B."/>
            <person name="Xie B."/>
        </authorList>
    </citation>
    <scope>NUCLEOTIDE SEQUENCE [LARGE SCALE GENOMIC DNA]</scope>
    <source>
        <strain evidence="4">170</strain>
    </source>
</reference>
<dbReference type="Gene3D" id="3.40.50.720">
    <property type="entry name" value="NAD(P)-binding Rossmann-like Domain"/>
    <property type="match status" value="1"/>
</dbReference>
<keyword evidence="2" id="KW-0521">NADP</keyword>
<dbReference type="GeneID" id="28853977"/>
<gene>
    <name evidence="4" type="ORF">VFPPC_11949</name>
</gene>
<dbReference type="EMBL" id="LSBJ02000002">
    <property type="protein sequence ID" value="OAQ69617.1"/>
    <property type="molecule type" value="Genomic_DNA"/>
</dbReference>
<evidence type="ECO:0000313" key="5">
    <source>
        <dbReference type="Proteomes" id="UP000078397"/>
    </source>
</evidence>
<dbReference type="GO" id="GO:0005634">
    <property type="term" value="C:nucleus"/>
    <property type="evidence" value="ECO:0007669"/>
    <property type="project" value="TreeGrafter"/>
</dbReference>
<feature type="domain" description="NmrA-like" evidence="3">
    <location>
        <begin position="1"/>
        <end position="254"/>
    </location>
</feature>
<dbReference type="KEGG" id="pchm:VFPPC_11949"/>
<dbReference type="AlphaFoldDB" id="A0A179FW71"/>
<dbReference type="InterPro" id="IPR008030">
    <property type="entry name" value="NmrA-like"/>
</dbReference>
<keyword evidence="5" id="KW-1185">Reference proteome</keyword>
<dbReference type="PANTHER" id="PTHR42748:SF26">
    <property type="entry name" value="NMRA-LIKE DOMAIN-CONTAINING PROTEIN"/>
    <property type="match status" value="1"/>
</dbReference>
<dbReference type="OrthoDB" id="3358371at2759"/>
<dbReference type="InterPro" id="IPR051164">
    <property type="entry name" value="NmrA-like_oxidored"/>
</dbReference>
<evidence type="ECO:0000313" key="4">
    <source>
        <dbReference type="EMBL" id="OAQ69617.1"/>
    </source>
</evidence>
<evidence type="ECO:0000256" key="1">
    <source>
        <dbReference type="ARBA" id="ARBA00006328"/>
    </source>
</evidence>
<sequence>MTNLIVIVGITGVQGSSVANAFLSNPDYSIRGTTRDPSSAKARALSAKGIEIAQADLNDVASLQRAFHNATLIFGVTDFWTIFQDPQSSLRKRRDQELVEYCHDVELQQGKNLADAAAVVSTLKRYIFSSMANATRTSSGKYSQLYHMDSKAKAVEYAQTLGGLKDKFSQIQAPIYFELPWKWGLPTTPKMHKNGYRMTVPGPSTLPVPFGHVSVDFGKCVLALSDLPPNTNLFAIGDPISWEEYLRIFCSSQGLRFGGIDEASYEEFCTLLPGGLGHEFAQNVLFAHEFGYEGRGEILRPKDIGLKMTTFEAYCEQTDFSAIMNGHAEE</sequence>
<dbReference type="STRING" id="1380566.A0A179FW71"/>
<organism evidence="4 5">
    <name type="scientific">Pochonia chlamydosporia 170</name>
    <dbReference type="NCBI Taxonomy" id="1380566"/>
    <lineage>
        <taxon>Eukaryota</taxon>
        <taxon>Fungi</taxon>
        <taxon>Dikarya</taxon>
        <taxon>Ascomycota</taxon>
        <taxon>Pezizomycotina</taxon>
        <taxon>Sordariomycetes</taxon>
        <taxon>Hypocreomycetidae</taxon>
        <taxon>Hypocreales</taxon>
        <taxon>Clavicipitaceae</taxon>
        <taxon>Pochonia</taxon>
    </lineage>
</organism>
<evidence type="ECO:0000259" key="3">
    <source>
        <dbReference type="Pfam" id="PF05368"/>
    </source>
</evidence>
<evidence type="ECO:0000256" key="2">
    <source>
        <dbReference type="ARBA" id="ARBA00022857"/>
    </source>
</evidence>
<dbReference type="SUPFAM" id="SSF51735">
    <property type="entry name" value="NAD(P)-binding Rossmann-fold domains"/>
    <property type="match status" value="1"/>
</dbReference>
<protein>
    <submittedName>
        <fullName evidence="4">NmrA-like family protein</fullName>
    </submittedName>
</protein>